<evidence type="ECO:0000256" key="10">
    <source>
        <dbReference type="ARBA" id="ARBA00022833"/>
    </source>
</evidence>
<evidence type="ECO:0000259" key="11">
    <source>
        <dbReference type="PROSITE" id="PS51873"/>
    </source>
</evidence>
<comment type="catalytic activity">
    <reaction evidence="1">
        <text>[E2 ubiquitin-conjugating enzyme]-S-ubiquitinyl-L-cysteine + [acceptor protein]-L-lysine = [E2 ubiquitin-conjugating enzyme]-L-cysteine + [acceptor protein]-N(6)-ubiquitinyl-L-lysine.</text>
        <dbReference type="EC" id="2.3.2.31"/>
    </reaction>
</comment>
<keyword evidence="8" id="KW-0863">Zinc-finger</keyword>
<keyword evidence="9" id="KW-0833">Ubl conjugation pathway</keyword>
<keyword evidence="6" id="KW-0479">Metal-binding</keyword>
<accession>A0AAN9QFM0</accession>
<dbReference type="PANTHER" id="PTHR11685">
    <property type="entry name" value="RBR FAMILY RING FINGER AND IBR DOMAIN-CONTAINING"/>
    <property type="match status" value="1"/>
</dbReference>
<evidence type="ECO:0000256" key="1">
    <source>
        <dbReference type="ARBA" id="ARBA00001798"/>
    </source>
</evidence>
<dbReference type="SMART" id="SM00647">
    <property type="entry name" value="IBR"/>
    <property type="match status" value="2"/>
</dbReference>
<evidence type="ECO:0000256" key="6">
    <source>
        <dbReference type="ARBA" id="ARBA00022723"/>
    </source>
</evidence>
<evidence type="ECO:0000313" key="13">
    <source>
        <dbReference type="Proteomes" id="UP001374584"/>
    </source>
</evidence>
<dbReference type="GO" id="GO:0008270">
    <property type="term" value="F:zinc ion binding"/>
    <property type="evidence" value="ECO:0007669"/>
    <property type="project" value="UniProtKB-KW"/>
</dbReference>
<dbReference type="Gene3D" id="1.20.120.1750">
    <property type="match status" value="1"/>
</dbReference>
<dbReference type="InterPro" id="IPR044066">
    <property type="entry name" value="TRIAD_supradom"/>
</dbReference>
<dbReference type="GO" id="GO:0061630">
    <property type="term" value="F:ubiquitin protein ligase activity"/>
    <property type="evidence" value="ECO:0007669"/>
    <property type="project" value="UniProtKB-EC"/>
</dbReference>
<evidence type="ECO:0000256" key="9">
    <source>
        <dbReference type="ARBA" id="ARBA00022786"/>
    </source>
</evidence>
<evidence type="ECO:0000313" key="12">
    <source>
        <dbReference type="EMBL" id="KAK7333246.1"/>
    </source>
</evidence>
<dbReference type="SUPFAM" id="SSF57850">
    <property type="entry name" value="RING/U-box"/>
    <property type="match status" value="3"/>
</dbReference>
<gene>
    <name evidence="12" type="ORF">VNO80_30011</name>
</gene>
<protein>
    <recommendedName>
        <fullName evidence="4">RBR-type E3 ubiquitin transferase</fullName>
        <ecNumber evidence="4">2.3.2.31</ecNumber>
    </recommendedName>
</protein>
<evidence type="ECO:0000256" key="8">
    <source>
        <dbReference type="ARBA" id="ARBA00022771"/>
    </source>
</evidence>
<dbReference type="InterPro" id="IPR002867">
    <property type="entry name" value="IBR_dom"/>
</dbReference>
<name>A0AAN9QFM0_PHACN</name>
<comment type="caution">
    <text evidence="12">The sequence shown here is derived from an EMBL/GenBank/DDBJ whole genome shotgun (WGS) entry which is preliminary data.</text>
</comment>
<comment type="cofactor">
    <cofactor evidence="2">
        <name>Zn(2+)</name>
        <dbReference type="ChEBI" id="CHEBI:29105"/>
    </cofactor>
</comment>
<keyword evidence="5" id="KW-0808">Transferase</keyword>
<evidence type="ECO:0000256" key="7">
    <source>
        <dbReference type="ARBA" id="ARBA00022737"/>
    </source>
</evidence>
<evidence type="ECO:0000256" key="2">
    <source>
        <dbReference type="ARBA" id="ARBA00001947"/>
    </source>
</evidence>
<evidence type="ECO:0000256" key="5">
    <source>
        <dbReference type="ARBA" id="ARBA00022679"/>
    </source>
</evidence>
<feature type="domain" description="RING-type" evidence="11">
    <location>
        <begin position="9"/>
        <end position="213"/>
    </location>
</feature>
<dbReference type="Gene3D" id="3.30.40.10">
    <property type="entry name" value="Zinc/RING finger domain, C3HC4 (zinc finger)"/>
    <property type="match status" value="1"/>
</dbReference>
<dbReference type="InterPro" id="IPR031127">
    <property type="entry name" value="E3_UB_ligase_RBR"/>
</dbReference>
<evidence type="ECO:0000256" key="3">
    <source>
        <dbReference type="ARBA" id="ARBA00004906"/>
    </source>
</evidence>
<dbReference type="Proteomes" id="UP001374584">
    <property type="component" value="Unassembled WGS sequence"/>
</dbReference>
<dbReference type="AlphaFoldDB" id="A0AAN9QFM0"/>
<dbReference type="CDD" id="cd22582">
    <property type="entry name" value="BRcat_RBR_unk"/>
    <property type="match status" value="1"/>
</dbReference>
<comment type="pathway">
    <text evidence="3">Protein modification; protein ubiquitination.</text>
</comment>
<organism evidence="12 13">
    <name type="scientific">Phaseolus coccineus</name>
    <name type="common">Scarlet runner bean</name>
    <name type="synonym">Phaseolus multiflorus</name>
    <dbReference type="NCBI Taxonomy" id="3886"/>
    <lineage>
        <taxon>Eukaryota</taxon>
        <taxon>Viridiplantae</taxon>
        <taxon>Streptophyta</taxon>
        <taxon>Embryophyta</taxon>
        <taxon>Tracheophyta</taxon>
        <taxon>Spermatophyta</taxon>
        <taxon>Magnoliopsida</taxon>
        <taxon>eudicotyledons</taxon>
        <taxon>Gunneridae</taxon>
        <taxon>Pentapetalae</taxon>
        <taxon>rosids</taxon>
        <taxon>fabids</taxon>
        <taxon>Fabales</taxon>
        <taxon>Fabaceae</taxon>
        <taxon>Papilionoideae</taxon>
        <taxon>50 kb inversion clade</taxon>
        <taxon>NPAAA clade</taxon>
        <taxon>indigoferoid/millettioid clade</taxon>
        <taxon>Phaseoleae</taxon>
        <taxon>Phaseolus</taxon>
    </lineage>
</organism>
<evidence type="ECO:0000256" key="4">
    <source>
        <dbReference type="ARBA" id="ARBA00012251"/>
    </source>
</evidence>
<dbReference type="InterPro" id="IPR013083">
    <property type="entry name" value="Znf_RING/FYVE/PHD"/>
</dbReference>
<dbReference type="EC" id="2.3.2.31" evidence="4"/>
<dbReference type="GO" id="GO:0016567">
    <property type="term" value="P:protein ubiquitination"/>
    <property type="evidence" value="ECO:0007669"/>
    <property type="project" value="InterPro"/>
</dbReference>
<keyword evidence="13" id="KW-1185">Reference proteome</keyword>
<keyword evidence="10" id="KW-0862">Zinc</keyword>
<proteinExistence type="predicted"/>
<sequence>MRNGNCSKNHHLCLICFEYKPVSHFKDGICKYRDHAFCTYCIYKYVESQIHESIMDVTCPDPECSVVLQPQFLRTILPSEVVDKWESRKCEYSIVGSEKVYCPYKDCSGLLVNDAQKVVTSAECPYCHRLFCAQCSVPWHANMSCGEFQRKNKNPDDKFFKLAKEKNWQKCVECNMYVQKLDGCEHMTCRCGYEFCYICGKAWDFGHECKNRSVVELIQSAYSYLR</sequence>
<dbReference type="PROSITE" id="PS51873">
    <property type="entry name" value="TRIAD"/>
    <property type="match status" value="1"/>
</dbReference>
<dbReference type="Pfam" id="PF01485">
    <property type="entry name" value="IBR"/>
    <property type="match status" value="2"/>
</dbReference>
<dbReference type="EMBL" id="JAYMYR010000011">
    <property type="protein sequence ID" value="KAK7333246.1"/>
    <property type="molecule type" value="Genomic_DNA"/>
</dbReference>
<keyword evidence="7" id="KW-0677">Repeat</keyword>
<dbReference type="CDD" id="cd22584">
    <property type="entry name" value="Rcat_RBR_unk"/>
    <property type="match status" value="1"/>
</dbReference>
<reference evidence="12 13" key="1">
    <citation type="submission" date="2024-01" db="EMBL/GenBank/DDBJ databases">
        <title>The genomes of 5 underutilized Papilionoideae crops provide insights into root nodulation and disease resistanc.</title>
        <authorList>
            <person name="Jiang F."/>
        </authorList>
    </citation>
    <scope>NUCLEOTIDE SEQUENCE [LARGE SCALE GENOMIC DNA]</scope>
    <source>
        <strain evidence="12">JINMINGXINNONG_FW02</strain>
        <tissue evidence="12">Leaves</tissue>
    </source>
</reference>